<protein>
    <recommendedName>
        <fullName evidence="5">Gluconolactonase</fullName>
    </recommendedName>
</protein>
<dbReference type="InterPro" id="IPR017996">
    <property type="entry name" value="MRJP/yellow-related"/>
</dbReference>
<name>A0AA88JZQ2_9BACT</name>
<evidence type="ECO:0008006" key="5">
    <source>
        <dbReference type="Google" id="ProtNLM"/>
    </source>
</evidence>
<dbReference type="Pfam" id="PF03022">
    <property type="entry name" value="MRJP"/>
    <property type="match status" value="1"/>
</dbReference>
<comment type="caution">
    <text evidence="3">The sequence shown here is derived from an EMBL/GenBank/DDBJ whole genome shotgun (WGS) entry which is preliminary data.</text>
</comment>
<proteinExistence type="predicted"/>
<evidence type="ECO:0000256" key="2">
    <source>
        <dbReference type="ARBA" id="ARBA00022525"/>
    </source>
</evidence>
<evidence type="ECO:0000313" key="3">
    <source>
        <dbReference type="EMBL" id="KAA9333241.1"/>
    </source>
</evidence>
<dbReference type="GO" id="GO:0005576">
    <property type="term" value="C:extracellular region"/>
    <property type="evidence" value="ECO:0007669"/>
    <property type="project" value="UniProtKB-SubCell"/>
</dbReference>
<dbReference type="PANTHER" id="PTHR10009">
    <property type="entry name" value="PROTEIN YELLOW-RELATED"/>
    <property type="match status" value="1"/>
</dbReference>
<comment type="subcellular location">
    <subcellularLocation>
        <location evidence="1">Secreted</location>
    </subcellularLocation>
</comment>
<reference evidence="3 4" key="1">
    <citation type="submission" date="2019-09" db="EMBL/GenBank/DDBJ databases">
        <title>Genome sequence of Hymenobacter sp. M3.</title>
        <authorList>
            <person name="Srinivasan S."/>
        </authorList>
    </citation>
    <scope>NUCLEOTIDE SEQUENCE [LARGE SCALE GENOMIC DNA]</scope>
    <source>
        <strain evidence="3 4">M3</strain>
    </source>
</reference>
<sequence length="473" mass="51265">MAIKAAFVIIVGVGQLAVQLAESRPSLSAPEGNEPRFGRISMANQRNLAGSKTYSLHPRVSVAATAPIHSTTRRLMHILPSLPALPIARASLVLGVALLTLGCSNNNAPDSAAGTTPADSTAVAGAAPVAPANSPLQVVAELREPQFVGVAVTPDSRIFLVSPRWDYNPVNPIAEVGPNNTLKPYPDASWCTWNDSVRNEPEKHWICPQAAYVDRSGMLWVLDPAAPGLKYTVPGGPKLVKIDPKINQVVQTIRFDQTVAPRKSYLNDVRIDLDNNYAYITESSQGGIVVVDLKTQKARRVLTTHPSVKAEPIRLNVEGNPMLDPMGKPAKLHSDGIALSVDNKHLYYHAVTGYTLYRIPTAALRNAALSEEQLGQQVENLGKTPACDGLEIDKAGNVYLTAIEQNAVVRRTPDGKLEELAKDPRLQWPDTYALTADGTLYVTASAIHKTPTWNKGVGKQNQPYRLFKMKLPQ</sequence>
<accession>A0AA88JZQ2</accession>
<gene>
    <name evidence="3" type="ORF">F0P96_09695</name>
</gene>
<dbReference type="InterPro" id="IPR011042">
    <property type="entry name" value="6-blade_b-propeller_TolB-like"/>
</dbReference>
<keyword evidence="4" id="KW-1185">Reference proteome</keyword>
<organism evidence="3 4">
    <name type="scientific">Hymenobacter busanensis</name>
    <dbReference type="NCBI Taxonomy" id="2607656"/>
    <lineage>
        <taxon>Bacteria</taxon>
        <taxon>Pseudomonadati</taxon>
        <taxon>Bacteroidota</taxon>
        <taxon>Cytophagia</taxon>
        <taxon>Cytophagales</taxon>
        <taxon>Hymenobacteraceae</taxon>
        <taxon>Hymenobacter</taxon>
    </lineage>
</organism>
<dbReference type="AlphaFoldDB" id="A0AA88JZQ2"/>
<dbReference type="Gene3D" id="2.120.10.30">
    <property type="entry name" value="TolB, C-terminal domain"/>
    <property type="match status" value="1"/>
</dbReference>
<keyword evidence="2" id="KW-0964">Secreted</keyword>
<evidence type="ECO:0000256" key="1">
    <source>
        <dbReference type="ARBA" id="ARBA00004613"/>
    </source>
</evidence>
<dbReference type="PANTHER" id="PTHR10009:SF18">
    <property type="entry name" value="PROTEIN YELLOW-LIKE PROTEIN"/>
    <property type="match status" value="1"/>
</dbReference>
<evidence type="ECO:0000313" key="4">
    <source>
        <dbReference type="Proteomes" id="UP000326380"/>
    </source>
</evidence>
<dbReference type="SUPFAM" id="SSF63829">
    <property type="entry name" value="Calcium-dependent phosphotriesterase"/>
    <property type="match status" value="1"/>
</dbReference>
<dbReference type="EMBL" id="VTWU01000003">
    <property type="protein sequence ID" value="KAA9333241.1"/>
    <property type="molecule type" value="Genomic_DNA"/>
</dbReference>
<dbReference type="Proteomes" id="UP000326380">
    <property type="component" value="Unassembled WGS sequence"/>
</dbReference>